<evidence type="ECO:0000256" key="2">
    <source>
        <dbReference type="ARBA" id="ARBA00022676"/>
    </source>
</evidence>
<keyword evidence="6" id="KW-1185">Reference proteome</keyword>
<reference evidence="5 6" key="1">
    <citation type="submission" date="2021-06" db="EMBL/GenBank/DDBJ databases">
        <authorList>
            <person name="Kallberg Y."/>
            <person name="Tangrot J."/>
            <person name="Rosling A."/>
        </authorList>
    </citation>
    <scope>NUCLEOTIDE SEQUENCE [LARGE SCALE GENOMIC DNA]</scope>
    <source>
        <strain evidence="5 6">120-4 pot B 10/14</strain>
    </source>
</reference>
<protein>
    <submittedName>
        <fullName evidence="5">30254_t:CDS:1</fullName>
    </submittedName>
</protein>
<dbReference type="Proteomes" id="UP000789901">
    <property type="component" value="Unassembled WGS sequence"/>
</dbReference>
<comment type="similarity">
    <text evidence="1">Belongs to the glycosyltransferase 25 family.</text>
</comment>
<dbReference type="Pfam" id="PF01755">
    <property type="entry name" value="Glyco_transf_25"/>
    <property type="match status" value="1"/>
</dbReference>
<evidence type="ECO:0000256" key="1">
    <source>
        <dbReference type="ARBA" id="ARBA00006721"/>
    </source>
</evidence>
<name>A0ABN7WRF8_GIGMA</name>
<feature type="domain" description="Glycosyl transferase family 25" evidence="4">
    <location>
        <begin position="22"/>
        <end position="184"/>
    </location>
</feature>
<evidence type="ECO:0000313" key="5">
    <source>
        <dbReference type="EMBL" id="CAG8838827.1"/>
    </source>
</evidence>
<evidence type="ECO:0000256" key="3">
    <source>
        <dbReference type="ARBA" id="ARBA00022679"/>
    </source>
</evidence>
<comment type="caution">
    <text evidence="5">The sequence shown here is derived from an EMBL/GenBank/DDBJ whole genome shotgun (WGS) entry which is preliminary data.</text>
</comment>
<dbReference type="PANTHER" id="PTHR10730:SF53">
    <property type="entry name" value="GLYCOSYLTRANSFERASE 25 FAMILY MEMBER"/>
    <property type="match status" value="1"/>
</dbReference>
<evidence type="ECO:0000313" key="6">
    <source>
        <dbReference type="Proteomes" id="UP000789901"/>
    </source>
</evidence>
<proteinExistence type="inferred from homology"/>
<dbReference type="EMBL" id="CAJVQB010059075">
    <property type="protein sequence ID" value="CAG8838827.1"/>
    <property type="molecule type" value="Genomic_DNA"/>
</dbReference>
<keyword evidence="2" id="KW-0328">Glycosyltransferase</keyword>
<keyword evidence="3" id="KW-0808">Transferase</keyword>
<gene>
    <name evidence="5" type="ORF">GMARGA_LOCUS34166</name>
</gene>
<organism evidence="5 6">
    <name type="scientific">Gigaspora margarita</name>
    <dbReference type="NCBI Taxonomy" id="4874"/>
    <lineage>
        <taxon>Eukaryota</taxon>
        <taxon>Fungi</taxon>
        <taxon>Fungi incertae sedis</taxon>
        <taxon>Mucoromycota</taxon>
        <taxon>Glomeromycotina</taxon>
        <taxon>Glomeromycetes</taxon>
        <taxon>Diversisporales</taxon>
        <taxon>Gigasporaceae</taxon>
        <taxon>Gigaspora</taxon>
    </lineage>
</organism>
<dbReference type="InterPro" id="IPR002654">
    <property type="entry name" value="Glyco_trans_25"/>
</dbReference>
<dbReference type="CDD" id="cd06532">
    <property type="entry name" value="Glyco_transf_25"/>
    <property type="match status" value="1"/>
</dbReference>
<dbReference type="PANTHER" id="PTHR10730">
    <property type="entry name" value="PROCOLLAGEN-LYSINE,2-OXOGLUTARATE 5-DIOXYGENASE/GLYCOSYLTRANSFERASE 25 FAMILY MEMBER"/>
    <property type="match status" value="1"/>
</dbReference>
<sequence>MNIDIPFLSKLNPLNYTLGFDFIYVINLERRVDRREKMEALEKYHGLCFKYVKAVDKDDEIAISRLNRSKLLEPLPGMKACYLSHYNIYQSIIENGYKNALILEDDIDIELNIFDIMYNIHHNLPNDWELLYFGHCHEWMDSITLISNLSNSSDNKLYTAVYPQCTHAYAITASAAKKLLEILDIDHTSMDLAIDIELATLILAKNLTAYAVHPQIIAQWKGLYDQSDLSPGWTDDTYYLKNSTLESLGFQRN</sequence>
<dbReference type="InterPro" id="IPR050757">
    <property type="entry name" value="Collagen_mod_GT25"/>
</dbReference>
<accession>A0ABN7WRF8</accession>
<evidence type="ECO:0000259" key="4">
    <source>
        <dbReference type="Pfam" id="PF01755"/>
    </source>
</evidence>